<evidence type="ECO:0000259" key="17">
    <source>
        <dbReference type="PROSITE" id="PS50112"/>
    </source>
</evidence>
<dbReference type="PANTHER" id="PTHR43065:SF49">
    <property type="entry name" value="HISTIDINE KINASE"/>
    <property type="match status" value="1"/>
</dbReference>
<dbReference type="PRINTS" id="PR00344">
    <property type="entry name" value="BCTRLSENSOR"/>
</dbReference>
<feature type="domain" description="PAS" evidence="17">
    <location>
        <begin position="667"/>
        <end position="738"/>
    </location>
</feature>
<feature type="transmembrane region" description="Helical" evidence="14">
    <location>
        <begin position="6"/>
        <end position="27"/>
    </location>
</feature>
<feature type="domain" description="Response regulatory" evidence="16">
    <location>
        <begin position="1051"/>
        <end position="1167"/>
    </location>
</feature>
<dbReference type="InterPro" id="IPR003660">
    <property type="entry name" value="HAMP_dom"/>
</dbReference>
<dbReference type="InterPro" id="IPR036890">
    <property type="entry name" value="HATPase_C_sf"/>
</dbReference>
<dbReference type="InterPro" id="IPR000014">
    <property type="entry name" value="PAS"/>
</dbReference>
<keyword evidence="12" id="KW-0902">Two-component regulatory system</keyword>
<name>A0A1M5JMG1_9BRAD</name>
<feature type="domain" description="PAS" evidence="17">
    <location>
        <begin position="545"/>
        <end position="615"/>
    </location>
</feature>
<dbReference type="PROSITE" id="PS50113">
    <property type="entry name" value="PAC"/>
    <property type="match status" value="2"/>
</dbReference>
<dbReference type="AlphaFoldDB" id="A0A1M5JMG1"/>
<dbReference type="EC" id="2.7.13.3" evidence="3"/>
<dbReference type="Pfam" id="PF21623">
    <property type="entry name" value="HK_sensor_dom_bact"/>
    <property type="match status" value="1"/>
</dbReference>
<protein>
    <recommendedName>
        <fullName evidence="3">histidine kinase</fullName>
        <ecNumber evidence="3">2.7.13.3</ecNumber>
    </recommendedName>
</protein>
<dbReference type="InterPro" id="IPR029151">
    <property type="entry name" value="Sensor-like_sf"/>
</dbReference>
<dbReference type="InterPro" id="IPR001789">
    <property type="entry name" value="Sig_transdc_resp-reg_receiver"/>
</dbReference>
<evidence type="ECO:0000259" key="18">
    <source>
        <dbReference type="PROSITE" id="PS50113"/>
    </source>
</evidence>
<keyword evidence="11 14" id="KW-1133">Transmembrane helix</keyword>
<dbReference type="CDD" id="cd00082">
    <property type="entry name" value="HisKA"/>
    <property type="match status" value="1"/>
</dbReference>
<dbReference type="SUPFAM" id="SSF52172">
    <property type="entry name" value="CheY-like"/>
    <property type="match status" value="1"/>
</dbReference>
<reference evidence="20 21" key="1">
    <citation type="submission" date="2016-11" db="EMBL/GenBank/DDBJ databases">
        <authorList>
            <person name="Jaros S."/>
            <person name="Januszkiewicz K."/>
            <person name="Wedrychowicz H."/>
        </authorList>
    </citation>
    <scope>NUCLEOTIDE SEQUENCE [LARGE SCALE GENOMIC DNA]</scope>
    <source>
        <strain evidence="20 21">GAS242</strain>
    </source>
</reference>
<evidence type="ECO:0000259" key="15">
    <source>
        <dbReference type="PROSITE" id="PS50109"/>
    </source>
</evidence>
<dbReference type="Pfam" id="PF00512">
    <property type="entry name" value="HisKA"/>
    <property type="match status" value="1"/>
</dbReference>
<dbReference type="Gene3D" id="3.30.450.20">
    <property type="entry name" value="PAS domain"/>
    <property type="match status" value="4"/>
</dbReference>
<dbReference type="InterPro" id="IPR003661">
    <property type="entry name" value="HisK_dim/P_dom"/>
</dbReference>
<keyword evidence="14" id="KW-0472">Membrane</keyword>
<gene>
    <name evidence="20" type="ORF">SAMN05444169_2350</name>
</gene>
<dbReference type="InterPro" id="IPR013767">
    <property type="entry name" value="PAS_fold"/>
</dbReference>
<dbReference type="Gene3D" id="3.40.50.2300">
    <property type="match status" value="1"/>
</dbReference>
<keyword evidence="5 13" id="KW-0597">Phosphoprotein</keyword>
<dbReference type="SMART" id="SM00388">
    <property type="entry name" value="HisKA"/>
    <property type="match status" value="1"/>
</dbReference>
<feature type="modified residue" description="4-aspartylphosphate" evidence="13">
    <location>
        <position position="1101"/>
    </location>
</feature>
<sequence length="1169" mass="127439">MTLATRLAIAMVLLVAIAVSAVGWLSYRSLEQALLPRVLDRIEAHSQLVAADLEYFVAGARGDIAGFRSSAALNGLIRAHLAGGVDPVDGISEKTWRERIAARLFAEIQANPAYAMLRIIGLDDGGREIVRVDRFGSNGALRIVAEPELQRRDDRAYFQDSIKLRPDELYVSPLNLGRSYGEIETPHRPTIRVATPIFTPDGKPFGVVIVNVDLGPAFDRVRSSVQQGGGIYVVNGRGDYLVHPDPSREFGSELGTSTNWQSDFPYLAASPGTLQSVVNIVPDQTGRPSAAALAPAILAGSEWIGIIETVPNAVFMAPAAAIQNTSLLVGLIAVLGAAALAVLVASSLTQPISRLTAAVEGIGKNDPPPIPVDAGGETGVLARAFARVLGEANTKTEALQREVREHRRTEAARDHYAARERLFSAAVESSNDAVITKSLDGTITGWNPAAERLFGYTAAEAVGKNIDLIVPPDRIAEVHDILRRVNWGETIEQYETVRLRRDGRLVEVALRISPIKTPSGAIIGASKTARDITESRRTQHALRQQIEERRRIFDTSQDLILVIDPSGVLVQVSPSAETILGYAPDEMIGRNASEFLLPDDLEISRKEMRLVRRGQPAQNTDSRYVHKDGRLVTLSWMGTWSEPVRRYFFVGRDMTESRRAQETLRESEQLARGIIETALDAFVQTDESSSILNWNSAAEKIFGWPRKDALGKSLIDLIVVEADRDRLKAGLERFRRSGQDWLSGGRREIRAVRRDGKEFTAEVSVTALRRREGIVFNGFYRDLTDKIAAEDRIRQSEKMEALGQLTGGIAHDFNNILTVITGTIEILAEAVEKEPQLAAITRMIDDAAARGADLTQHLLAFARKQPLQPREVDINTLIIDTAKLLRPTLGEHIEIESVFEDEACVATVDPNQLATAILNLSLNARDAMPNGGKLILETGSAFLDENYANIHGDVRPGRYALIAVSDTGTGIPAGILDKVFNPFFTSKGPGKGTGLGLSMVYGFVKQSAGHIKIYSEEGHGTTIKMYLPPGTGALVASEASNALAVQGGHETILVVEDDKLVRDYVLTQLHSLGYVTLDAANAAEALTVFEAGNQFDLLFTDVIMPGAMNGRQLANELQRRKPELKVLFTSGYTENAIIHHGRLDTGVLLLAKPYRKSDMGAMIRKALAT</sequence>
<dbReference type="SMART" id="SM00448">
    <property type="entry name" value="REC"/>
    <property type="match status" value="1"/>
</dbReference>
<dbReference type="Proteomes" id="UP000190675">
    <property type="component" value="Chromosome I"/>
</dbReference>
<dbReference type="InterPro" id="IPR048760">
    <property type="entry name" value="VP0354-like_sensor_dom"/>
</dbReference>
<dbReference type="EMBL" id="LT670818">
    <property type="protein sequence ID" value="SHG41766.1"/>
    <property type="molecule type" value="Genomic_DNA"/>
</dbReference>
<evidence type="ECO:0000256" key="4">
    <source>
        <dbReference type="ARBA" id="ARBA00022475"/>
    </source>
</evidence>
<dbReference type="Gene3D" id="1.10.287.130">
    <property type="match status" value="1"/>
</dbReference>
<dbReference type="Pfam" id="PF00072">
    <property type="entry name" value="Response_reg"/>
    <property type="match status" value="1"/>
</dbReference>
<evidence type="ECO:0000256" key="3">
    <source>
        <dbReference type="ARBA" id="ARBA00012438"/>
    </source>
</evidence>
<evidence type="ECO:0000256" key="2">
    <source>
        <dbReference type="ARBA" id="ARBA00004651"/>
    </source>
</evidence>
<evidence type="ECO:0000256" key="7">
    <source>
        <dbReference type="ARBA" id="ARBA00022692"/>
    </source>
</evidence>
<dbReference type="SMART" id="SM00091">
    <property type="entry name" value="PAS"/>
    <property type="match status" value="3"/>
</dbReference>
<evidence type="ECO:0000259" key="16">
    <source>
        <dbReference type="PROSITE" id="PS50110"/>
    </source>
</evidence>
<dbReference type="CDD" id="cd18161">
    <property type="entry name" value="REC_hyHK_blue-like"/>
    <property type="match status" value="1"/>
</dbReference>
<dbReference type="InterPro" id="IPR005467">
    <property type="entry name" value="His_kinase_dom"/>
</dbReference>
<evidence type="ECO:0000256" key="6">
    <source>
        <dbReference type="ARBA" id="ARBA00022679"/>
    </source>
</evidence>
<feature type="domain" description="PAC" evidence="18">
    <location>
        <begin position="745"/>
        <end position="795"/>
    </location>
</feature>
<keyword evidence="8" id="KW-0547">Nucleotide-binding</keyword>
<keyword evidence="4" id="KW-1003">Cell membrane</keyword>
<evidence type="ECO:0000256" key="9">
    <source>
        <dbReference type="ARBA" id="ARBA00022777"/>
    </source>
</evidence>
<dbReference type="SUPFAM" id="SSF55785">
    <property type="entry name" value="PYP-like sensor domain (PAS domain)"/>
    <property type="match status" value="3"/>
</dbReference>
<organism evidence="20 21">
    <name type="scientific">Bradyrhizobium erythrophlei</name>
    <dbReference type="NCBI Taxonomy" id="1437360"/>
    <lineage>
        <taxon>Bacteria</taxon>
        <taxon>Pseudomonadati</taxon>
        <taxon>Pseudomonadota</taxon>
        <taxon>Alphaproteobacteria</taxon>
        <taxon>Hyphomicrobiales</taxon>
        <taxon>Nitrobacteraceae</taxon>
        <taxon>Bradyrhizobium</taxon>
    </lineage>
</organism>
<dbReference type="PROSITE" id="PS50112">
    <property type="entry name" value="PAS"/>
    <property type="match status" value="3"/>
</dbReference>
<dbReference type="OrthoDB" id="9796100at2"/>
<dbReference type="SMART" id="SM00304">
    <property type="entry name" value="HAMP"/>
    <property type="match status" value="1"/>
</dbReference>
<comment type="subcellular location">
    <subcellularLocation>
        <location evidence="2">Cell membrane</location>
        <topology evidence="2">Multi-pass membrane protein</topology>
    </subcellularLocation>
</comment>
<dbReference type="Gene3D" id="6.10.340.10">
    <property type="match status" value="1"/>
</dbReference>
<evidence type="ECO:0000313" key="21">
    <source>
        <dbReference type="Proteomes" id="UP000190675"/>
    </source>
</evidence>
<feature type="domain" description="HAMP" evidence="19">
    <location>
        <begin position="346"/>
        <end position="397"/>
    </location>
</feature>
<dbReference type="SMART" id="SM00086">
    <property type="entry name" value="PAC"/>
    <property type="match status" value="2"/>
</dbReference>
<dbReference type="PROSITE" id="PS50885">
    <property type="entry name" value="HAMP"/>
    <property type="match status" value="1"/>
</dbReference>
<dbReference type="CDD" id="cd06225">
    <property type="entry name" value="HAMP"/>
    <property type="match status" value="1"/>
</dbReference>
<feature type="transmembrane region" description="Helical" evidence="14">
    <location>
        <begin position="326"/>
        <end position="348"/>
    </location>
</feature>
<dbReference type="InterPro" id="IPR004358">
    <property type="entry name" value="Sig_transdc_His_kin-like_C"/>
</dbReference>
<keyword evidence="10" id="KW-0067">ATP-binding</keyword>
<evidence type="ECO:0000256" key="13">
    <source>
        <dbReference type="PROSITE-ProRule" id="PRU00169"/>
    </source>
</evidence>
<evidence type="ECO:0000256" key="11">
    <source>
        <dbReference type="ARBA" id="ARBA00022989"/>
    </source>
</evidence>
<keyword evidence="7 14" id="KW-0812">Transmembrane</keyword>
<dbReference type="PROSITE" id="PS50109">
    <property type="entry name" value="HIS_KIN"/>
    <property type="match status" value="1"/>
</dbReference>
<evidence type="ECO:0000256" key="1">
    <source>
        <dbReference type="ARBA" id="ARBA00000085"/>
    </source>
</evidence>
<dbReference type="InterPro" id="IPR000700">
    <property type="entry name" value="PAS-assoc_C"/>
</dbReference>
<dbReference type="GO" id="GO:0005524">
    <property type="term" value="F:ATP binding"/>
    <property type="evidence" value="ECO:0007669"/>
    <property type="project" value="UniProtKB-KW"/>
</dbReference>
<dbReference type="SMART" id="SM00387">
    <property type="entry name" value="HATPase_c"/>
    <property type="match status" value="1"/>
</dbReference>
<evidence type="ECO:0000259" key="19">
    <source>
        <dbReference type="PROSITE" id="PS50885"/>
    </source>
</evidence>
<dbReference type="NCBIfam" id="TIGR00229">
    <property type="entry name" value="sensory_box"/>
    <property type="match status" value="3"/>
</dbReference>
<dbReference type="PROSITE" id="PS50110">
    <property type="entry name" value="RESPONSE_REGULATORY"/>
    <property type="match status" value="1"/>
</dbReference>
<dbReference type="GO" id="GO:0006355">
    <property type="term" value="P:regulation of DNA-templated transcription"/>
    <property type="evidence" value="ECO:0007669"/>
    <property type="project" value="InterPro"/>
</dbReference>
<comment type="catalytic activity">
    <reaction evidence="1">
        <text>ATP + protein L-histidine = ADP + protein N-phospho-L-histidine.</text>
        <dbReference type="EC" id="2.7.13.3"/>
    </reaction>
</comment>
<dbReference type="Pfam" id="PF00989">
    <property type="entry name" value="PAS"/>
    <property type="match status" value="3"/>
</dbReference>
<dbReference type="Gene3D" id="3.30.565.10">
    <property type="entry name" value="Histidine kinase-like ATPase, C-terminal domain"/>
    <property type="match status" value="1"/>
</dbReference>
<evidence type="ECO:0000256" key="10">
    <source>
        <dbReference type="ARBA" id="ARBA00022840"/>
    </source>
</evidence>
<dbReference type="InterPro" id="IPR011006">
    <property type="entry name" value="CheY-like_superfamily"/>
</dbReference>
<dbReference type="GO" id="GO:0005886">
    <property type="term" value="C:plasma membrane"/>
    <property type="evidence" value="ECO:0007669"/>
    <property type="project" value="UniProtKB-SubCell"/>
</dbReference>
<dbReference type="GO" id="GO:0000155">
    <property type="term" value="F:phosphorelay sensor kinase activity"/>
    <property type="evidence" value="ECO:0007669"/>
    <property type="project" value="InterPro"/>
</dbReference>
<evidence type="ECO:0000256" key="5">
    <source>
        <dbReference type="ARBA" id="ARBA00022553"/>
    </source>
</evidence>
<dbReference type="SUPFAM" id="SSF47384">
    <property type="entry name" value="Homodimeric domain of signal transducing histidine kinase"/>
    <property type="match status" value="1"/>
</dbReference>
<dbReference type="InterPro" id="IPR001610">
    <property type="entry name" value="PAC"/>
</dbReference>
<dbReference type="InterPro" id="IPR036097">
    <property type="entry name" value="HisK_dim/P_sf"/>
</dbReference>
<accession>A0A1M5JMG1</accession>
<dbReference type="CDD" id="cd00130">
    <property type="entry name" value="PAS"/>
    <property type="match status" value="3"/>
</dbReference>
<dbReference type="RefSeq" id="WP_079566116.1">
    <property type="nucleotide sequence ID" value="NZ_LT670818.1"/>
</dbReference>
<evidence type="ECO:0000256" key="14">
    <source>
        <dbReference type="SAM" id="Phobius"/>
    </source>
</evidence>
<dbReference type="PANTHER" id="PTHR43065">
    <property type="entry name" value="SENSOR HISTIDINE KINASE"/>
    <property type="match status" value="1"/>
</dbReference>
<feature type="domain" description="PAC" evidence="18">
    <location>
        <begin position="492"/>
        <end position="544"/>
    </location>
</feature>
<dbReference type="SUPFAM" id="SSF55874">
    <property type="entry name" value="ATPase domain of HSP90 chaperone/DNA topoisomerase II/histidine kinase"/>
    <property type="match status" value="1"/>
</dbReference>
<dbReference type="Pfam" id="PF02518">
    <property type="entry name" value="HATPase_c"/>
    <property type="match status" value="1"/>
</dbReference>
<proteinExistence type="predicted"/>
<evidence type="ECO:0000256" key="12">
    <source>
        <dbReference type="ARBA" id="ARBA00023012"/>
    </source>
</evidence>
<evidence type="ECO:0000313" key="20">
    <source>
        <dbReference type="EMBL" id="SHG41766.1"/>
    </source>
</evidence>
<evidence type="ECO:0000256" key="8">
    <source>
        <dbReference type="ARBA" id="ARBA00022741"/>
    </source>
</evidence>
<feature type="domain" description="Histidine kinase" evidence="15">
    <location>
        <begin position="808"/>
        <end position="1031"/>
    </location>
</feature>
<dbReference type="InterPro" id="IPR035965">
    <property type="entry name" value="PAS-like_dom_sf"/>
</dbReference>
<keyword evidence="9" id="KW-0418">Kinase</keyword>
<dbReference type="SUPFAM" id="SSF103190">
    <property type="entry name" value="Sensory domain-like"/>
    <property type="match status" value="1"/>
</dbReference>
<dbReference type="InterPro" id="IPR003594">
    <property type="entry name" value="HATPase_dom"/>
</dbReference>
<keyword evidence="6" id="KW-0808">Transferase</keyword>
<feature type="domain" description="PAS" evidence="17">
    <location>
        <begin position="419"/>
        <end position="489"/>
    </location>
</feature>